<evidence type="ECO:0000313" key="6">
    <source>
        <dbReference type="Proteomes" id="UP000245887"/>
    </source>
</evidence>
<dbReference type="GO" id="GO:0015074">
    <property type="term" value="P:DNA integration"/>
    <property type="evidence" value="ECO:0007669"/>
    <property type="project" value="InterPro"/>
</dbReference>
<feature type="domain" description="Integrase SAM-like N-terminal" evidence="2">
    <location>
        <begin position="12"/>
        <end position="92"/>
    </location>
</feature>
<dbReference type="OrthoDB" id="9801717at2"/>
<dbReference type="Proteomes" id="UP000245887">
    <property type="component" value="Unassembled WGS sequence"/>
</dbReference>
<dbReference type="InterPro" id="IPR004107">
    <property type="entry name" value="Integrase_SAM-like_N"/>
</dbReference>
<protein>
    <submittedName>
        <fullName evidence="3 4">Integrase</fullName>
    </submittedName>
</protein>
<dbReference type="AlphaFoldDB" id="A0A2A2I0M9"/>
<evidence type="ECO:0000313" key="4">
    <source>
        <dbReference type="EMBL" id="PVY77654.1"/>
    </source>
</evidence>
<dbReference type="Pfam" id="PF13495">
    <property type="entry name" value="Phage_int_SAM_4"/>
    <property type="match status" value="1"/>
</dbReference>
<dbReference type="EMBL" id="QEKQ01000003">
    <property type="protein sequence ID" value="PVY77654.1"/>
    <property type="molecule type" value="Genomic_DNA"/>
</dbReference>
<sequence length="99" mass="11541">MSEALEQSRPGLLARVNRRIQSHQLNLRTEQTYLHWITRYLLFYDMQDPARLGHHDIRVFLGYLEERMQVSQARLNQASQALHFLHEAVLDEVGATAVA</sequence>
<evidence type="ECO:0000256" key="1">
    <source>
        <dbReference type="ARBA" id="ARBA00023125"/>
    </source>
</evidence>
<proteinExistence type="predicted"/>
<keyword evidence="5" id="KW-1185">Reference proteome</keyword>
<comment type="caution">
    <text evidence="3">The sequence shown here is derived from an EMBL/GenBank/DDBJ whole genome shotgun (WGS) entry which is preliminary data.</text>
</comment>
<dbReference type="Proteomes" id="UP000218332">
    <property type="component" value="Unassembled WGS sequence"/>
</dbReference>
<reference evidence="3 5" key="1">
    <citation type="submission" date="2017-07" db="EMBL/GenBank/DDBJ databases">
        <title>Tamlnaduibacter salinus (Mi-7) genome sequencing.</title>
        <authorList>
            <person name="Verma A."/>
            <person name="Krishnamurthi S."/>
        </authorList>
    </citation>
    <scope>NUCLEOTIDE SEQUENCE [LARGE SCALE GENOMIC DNA]</scope>
    <source>
        <strain evidence="3 5">Mi-7</strain>
    </source>
</reference>
<evidence type="ECO:0000259" key="2">
    <source>
        <dbReference type="Pfam" id="PF13495"/>
    </source>
</evidence>
<dbReference type="Gene3D" id="1.10.150.130">
    <property type="match status" value="1"/>
</dbReference>
<dbReference type="RefSeq" id="WP_095611378.1">
    <property type="nucleotide sequence ID" value="NZ_NMPM01000055.1"/>
</dbReference>
<accession>A0A2A2I0M9</accession>
<evidence type="ECO:0000313" key="3">
    <source>
        <dbReference type="EMBL" id="PAV25581.1"/>
    </source>
</evidence>
<dbReference type="EMBL" id="NMPM01000055">
    <property type="protein sequence ID" value="PAV25581.1"/>
    <property type="molecule type" value="Genomic_DNA"/>
</dbReference>
<name>A0A2A2I0M9_9GAMM</name>
<gene>
    <name evidence="4" type="ORF">C8D92_103341</name>
    <name evidence="3" type="ORF">CF392_10305</name>
</gene>
<keyword evidence="1" id="KW-0238">DNA-binding</keyword>
<reference evidence="4 6" key="2">
    <citation type="submission" date="2018-04" db="EMBL/GenBank/DDBJ databases">
        <title>Genomic Encyclopedia of Type Strains, Phase IV (KMG-IV): sequencing the most valuable type-strain genomes for metagenomic binning, comparative biology and taxonomic classification.</title>
        <authorList>
            <person name="Goeker M."/>
        </authorList>
    </citation>
    <scope>NUCLEOTIDE SEQUENCE [LARGE SCALE GENOMIC DNA]</scope>
    <source>
        <strain evidence="4 6">DSM 28688</strain>
    </source>
</reference>
<dbReference type="GO" id="GO:0003677">
    <property type="term" value="F:DNA binding"/>
    <property type="evidence" value="ECO:0007669"/>
    <property type="project" value="UniProtKB-KW"/>
</dbReference>
<organism evidence="3 5">
    <name type="scientific">Tamilnaduibacter salinus</name>
    <dbReference type="NCBI Taxonomy" id="1484056"/>
    <lineage>
        <taxon>Bacteria</taxon>
        <taxon>Pseudomonadati</taxon>
        <taxon>Pseudomonadota</taxon>
        <taxon>Gammaproteobacteria</taxon>
        <taxon>Pseudomonadales</taxon>
        <taxon>Marinobacteraceae</taxon>
        <taxon>Tamilnaduibacter</taxon>
    </lineage>
</organism>
<evidence type="ECO:0000313" key="5">
    <source>
        <dbReference type="Proteomes" id="UP000218332"/>
    </source>
</evidence>
<dbReference type="InterPro" id="IPR010998">
    <property type="entry name" value="Integrase_recombinase_N"/>
</dbReference>